<dbReference type="Proteomes" id="UP001373714">
    <property type="component" value="Unassembled WGS sequence"/>
</dbReference>
<evidence type="ECO:0000313" key="2">
    <source>
        <dbReference type="EMBL" id="KAK6337296.1"/>
    </source>
</evidence>
<feature type="region of interest" description="Disordered" evidence="1">
    <location>
        <begin position="70"/>
        <end position="110"/>
    </location>
</feature>
<reference evidence="2 3" key="1">
    <citation type="submission" date="2019-10" db="EMBL/GenBank/DDBJ databases">
        <authorList>
            <person name="Palmer J.M."/>
        </authorList>
    </citation>
    <scope>NUCLEOTIDE SEQUENCE [LARGE SCALE GENOMIC DNA]</scope>
    <source>
        <strain evidence="2 3">TWF730</strain>
    </source>
</reference>
<dbReference type="AlphaFoldDB" id="A0AAV9UAW7"/>
<evidence type="ECO:0000313" key="3">
    <source>
        <dbReference type="Proteomes" id="UP001373714"/>
    </source>
</evidence>
<sequence length="185" mass="19836">MPKQGSEQKVTSKTDGEAFQYAVSGYRVIGTADATSFSVNYRRFPAKLEIMEAARVQIWAAQPLAPSGGYSYTPSPTPQGWSTASSTVVSPTDPPSPIDAPGEPNTRPRALNTMLPRYSVSSTSSASTFSKNSRSSISSSQPPPTFRGKLPTCAILLVHGRLKALDSDQQLVIIKVKSTVRTQKS</sequence>
<gene>
    <name evidence="2" type="ORF">TWF730_002702</name>
</gene>
<feature type="compositionally biased region" description="Polar residues" evidence="1">
    <location>
        <begin position="70"/>
        <end position="81"/>
    </location>
</feature>
<feature type="compositionally biased region" description="Low complexity" evidence="1">
    <location>
        <begin position="82"/>
        <end position="91"/>
    </location>
</feature>
<protein>
    <submittedName>
        <fullName evidence="2">Uncharacterized protein</fullName>
    </submittedName>
</protein>
<dbReference type="EMBL" id="JAVHNS010000013">
    <property type="protein sequence ID" value="KAK6337296.1"/>
    <property type="molecule type" value="Genomic_DNA"/>
</dbReference>
<proteinExistence type="predicted"/>
<keyword evidence="3" id="KW-1185">Reference proteome</keyword>
<accession>A0AAV9UAW7</accession>
<feature type="compositionally biased region" description="Low complexity" evidence="1">
    <location>
        <begin position="122"/>
        <end position="140"/>
    </location>
</feature>
<comment type="caution">
    <text evidence="2">The sequence shown here is derived from an EMBL/GenBank/DDBJ whole genome shotgun (WGS) entry which is preliminary data.</text>
</comment>
<organism evidence="2 3">
    <name type="scientific">Orbilia blumenaviensis</name>
    <dbReference type="NCBI Taxonomy" id="1796055"/>
    <lineage>
        <taxon>Eukaryota</taxon>
        <taxon>Fungi</taxon>
        <taxon>Dikarya</taxon>
        <taxon>Ascomycota</taxon>
        <taxon>Pezizomycotina</taxon>
        <taxon>Orbiliomycetes</taxon>
        <taxon>Orbiliales</taxon>
        <taxon>Orbiliaceae</taxon>
        <taxon>Orbilia</taxon>
    </lineage>
</organism>
<feature type="region of interest" description="Disordered" evidence="1">
    <location>
        <begin position="122"/>
        <end position="145"/>
    </location>
</feature>
<name>A0AAV9UAW7_9PEZI</name>
<evidence type="ECO:0000256" key="1">
    <source>
        <dbReference type="SAM" id="MobiDB-lite"/>
    </source>
</evidence>